<comment type="caution">
    <text evidence="1">The sequence shown here is derived from an EMBL/GenBank/DDBJ whole genome shotgun (WGS) entry which is preliminary data.</text>
</comment>
<gene>
    <name evidence="1" type="ORF">XBO1_1040054</name>
</gene>
<sequence>MLQSAADGYVMLSSPVTISNQYYSSVPLQIAVKPYLFPCYLAEKLLR</sequence>
<organism evidence="1 2">
    <name type="scientific">Xenorhabdus bovienii str. oregonense</name>
    <dbReference type="NCBI Taxonomy" id="1398202"/>
    <lineage>
        <taxon>Bacteria</taxon>
        <taxon>Pseudomonadati</taxon>
        <taxon>Pseudomonadota</taxon>
        <taxon>Gammaproteobacteria</taxon>
        <taxon>Enterobacterales</taxon>
        <taxon>Morganellaceae</taxon>
        <taxon>Xenorhabdus</taxon>
    </lineage>
</organism>
<reference evidence="1" key="1">
    <citation type="submission" date="2013-07" db="EMBL/GenBank/DDBJ databases">
        <title>Sub-species coevolution in mutualistic symbiosis.</title>
        <authorList>
            <person name="Murfin K."/>
            <person name="Klassen J."/>
            <person name="Lee M."/>
            <person name="Forst S."/>
            <person name="Stock P."/>
            <person name="Goodrich-Blair H."/>
        </authorList>
    </citation>
    <scope>NUCLEOTIDE SEQUENCE [LARGE SCALE GENOMIC DNA]</scope>
    <source>
        <strain evidence="1">Oregonense</strain>
    </source>
</reference>
<dbReference type="EMBL" id="CBSX010000007">
    <property type="protein sequence ID" value="CDH04151.1"/>
    <property type="molecule type" value="Genomic_DNA"/>
</dbReference>
<evidence type="ECO:0000313" key="1">
    <source>
        <dbReference type="EMBL" id="CDH04151.1"/>
    </source>
</evidence>
<name>A0A077P2V0_XENBV</name>
<dbReference type="Proteomes" id="UP000028483">
    <property type="component" value="Unassembled WGS sequence"/>
</dbReference>
<accession>A0A077P2V0</accession>
<evidence type="ECO:0000313" key="2">
    <source>
        <dbReference type="Proteomes" id="UP000028483"/>
    </source>
</evidence>
<proteinExistence type="predicted"/>
<protein>
    <submittedName>
        <fullName evidence="1">Uncharacterized protein</fullName>
    </submittedName>
</protein>
<dbReference type="AlphaFoldDB" id="A0A077P2V0"/>
<dbReference type="HOGENOM" id="CLU_3174880_0_0_6"/>